<dbReference type="PANTHER" id="PTHR43280">
    <property type="entry name" value="ARAC-FAMILY TRANSCRIPTIONAL REGULATOR"/>
    <property type="match status" value="1"/>
</dbReference>
<evidence type="ECO:0000259" key="4">
    <source>
        <dbReference type="PROSITE" id="PS01124"/>
    </source>
</evidence>
<evidence type="ECO:0000256" key="1">
    <source>
        <dbReference type="ARBA" id="ARBA00023015"/>
    </source>
</evidence>
<name>A0A521F894_9FLAO</name>
<proteinExistence type="predicted"/>
<evidence type="ECO:0000313" key="6">
    <source>
        <dbReference type="Proteomes" id="UP000316916"/>
    </source>
</evidence>
<keyword evidence="2 5" id="KW-0238">DNA-binding</keyword>
<sequence length="311" mass="36614">MIFNLYINLFFVKSIIIILLKKDHIHLYSEQESFHNSKIENFYINYYKDKNIEYVNRVDEHQHTYYEIIWVETGHGVHTIDLTDYSYSGPCLFLLHPKNVHKIHKKTLSEGGVIKFNDRFFENDEPQSKFLLKFTVFNDIDVFPVINLSASEAKEIKSLFGILHSQAKTDQIFTSALILNLLKSLLLKIYQIKKKNVPIQSISNSSFIQFQEFQTLIENNFRNQHRLTFYSEILKISTKTLNEICKSISHKTSQKIVKDRLLLEAKRMLIYTNLSIKEIAFHLGFEDSAYFTRFFTTNIKLSPKAFKKSNS</sequence>
<dbReference type="SUPFAM" id="SSF46689">
    <property type="entry name" value="Homeodomain-like"/>
    <property type="match status" value="1"/>
</dbReference>
<dbReference type="InterPro" id="IPR003313">
    <property type="entry name" value="AraC-bd"/>
</dbReference>
<dbReference type="GO" id="GO:0003700">
    <property type="term" value="F:DNA-binding transcription factor activity"/>
    <property type="evidence" value="ECO:0007669"/>
    <property type="project" value="InterPro"/>
</dbReference>
<dbReference type="SMART" id="SM00342">
    <property type="entry name" value="HTH_ARAC"/>
    <property type="match status" value="1"/>
</dbReference>
<evidence type="ECO:0000313" key="5">
    <source>
        <dbReference type="EMBL" id="SMO92284.1"/>
    </source>
</evidence>
<dbReference type="GO" id="GO:0043565">
    <property type="term" value="F:sequence-specific DNA binding"/>
    <property type="evidence" value="ECO:0007669"/>
    <property type="project" value="InterPro"/>
</dbReference>
<dbReference type="InterPro" id="IPR037923">
    <property type="entry name" value="HTH-like"/>
</dbReference>
<evidence type="ECO:0000256" key="2">
    <source>
        <dbReference type="ARBA" id="ARBA00023125"/>
    </source>
</evidence>
<dbReference type="PROSITE" id="PS01124">
    <property type="entry name" value="HTH_ARAC_FAMILY_2"/>
    <property type="match status" value="1"/>
</dbReference>
<feature type="domain" description="HTH araC/xylS-type" evidence="4">
    <location>
        <begin position="211"/>
        <end position="309"/>
    </location>
</feature>
<dbReference type="Pfam" id="PF02311">
    <property type="entry name" value="AraC_binding"/>
    <property type="match status" value="1"/>
</dbReference>
<protein>
    <submittedName>
        <fullName evidence="5">AraC-type DNA-binding protein</fullName>
    </submittedName>
</protein>
<dbReference type="SUPFAM" id="SSF51215">
    <property type="entry name" value="Regulatory protein AraC"/>
    <property type="match status" value="1"/>
</dbReference>
<dbReference type="AlphaFoldDB" id="A0A521F894"/>
<dbReference type="InterPro" id="IPR009057">
    <property type="entry name" value="Homeodomain-like_sf"/>
</dbReference>
<evidence type="ECO:0000256" key="3">
    <source>
        <dbReference type="ARBA" id="ARBA00023163"/>
    </source>
</evidence>
<keyword evidence="1" id="KW-0805">Transcription regulation</keyword>
<dbReference type="PANTHER" id="PTHR43280:SF32">
    <property type="entry name" value="TRANSCRIPTIONAL REGULATORY PROTEIN"/>
    <property type="match status" value="1"/>
</dbReference>
<keyword evidence="3" id="KW-0804">Transcription</keyword>
<dbReference type="Proteomes" id="UP000316916">
    <property type="component" value="Unassembled WGS sequence"/>
</dbReference>
<keyword evidence="6" id="KW-1185">Reference proteome</keyword>
<dbReference type="Pfam" id="PF12833">
    <property type="entry name" value="HTH_18"/>
    <property type="match status" value="1"/>
</dbReference>
<dbReference type="Gene3D" id="1.10.10.60">
    <property type="entry name" value="Homeodomain-like"/>
    <property type="match status" value="1"/>
</dbReference>
<dbReference type="EMBL" id="FXTC01000012">
    <property type="protein sequence ID" value="SMO92284.1"/>
    <property type="molecule type" value="Genomic_DNA"/>
</dbReference>
<organism evidence="5 6">
    <name type="scientific">Chryseobacterium rhizoplanae</name>
    <dbReference type="NCBI Taxonomy" id="1609531"/>
    <lineage>
        <taxon>Bacteria</taxon>
        <taxon>Pseudomonadati</taxon>
        <taxon>Bacteroidota</taxon>
        <taxon>Flavobacteriia</taxon>
        <taxon>Flavobacteriales</taxon>
        <taxon>Weeksellaceae</taxon>
        <taxon>Chryseobacterium group</taxon>
        <taxon>Chryseobacterium</taxon>
    </lineage>
</organism>
<reference evidence="5 6" key="1">
    <citation type="submission" date="2017-05" db="EMBL/GenBank/DDBJ databases">
        <authorList>
            <person name="Varghese N."/>
            <person name="Submissions S."/>
        </authorList>
    </citation>
    <scope>NUCLEOTIDE SEQUENCE [LARGE SCALE GENOMIC DNA]</scope>
    <source>
        <strain evidence="5 6">DSM 29371</strain>
    </source>
</reference>
<gene>
    <name evidence="5" type="ORF">SAMN06265171_11267</name>
</gene>
<dbReference type="InterPro" id="IPR018060">
    <property type="entry name" value="HTH_AraC"/>
</dbReference>
<accession>A0A521F894</accession>